<reference evidence="3 4" key="1">
    <citation type="submission" date="2020-08" db="EMBL/GenBank/DDBJ databases">
        <title>A Genomic Blueprint of the Chicken Gut Microbiome.</title>
        <authorList>
            <person name="Gilroy R."/>
            <person name="Ravi A."/>
            <person name="Getino M."/>
            <person name="Pursley I."/>
            <person name="Horton D.L."/>
            <person name="Alikhan N.-F."/>
            <person name="Baker D."/>
            <person name="Gharbi K."/>
            <person name="Hall N."/>
            <person name="Watson M."/>
            <person name="Adriaenssens E.M."/>
            <person name="Foster-Nyarko E."/>
            <person name="Jarju S."/>
            <person name="Secka A."/>
            <person name="Antonio M."/>
            <person name="Oren A."/>
            <person name="Chaudhuri R."/>
            <person name="La Ragione R.M."/>
            <person name="Hildebrand F."/>
            <person name="Pallen M.J."/>
        </authorList>
    </citation>
    <scope>NUCLEOTIDE SEQUENCE [LARGE SCALE GENOMIC DNA]</scope>
    <source>
        <strain evidence="3 4">Sa1YVA6</strain>
    </source>
</reference>
<dbReference type="Pfam" id="PF00582">
    <property type="entry name" value="Usp"/>
    <property type="match status" value="1"/>
</dbReference>
<feature type="domain" description="UspA" evidence="2">
    <location>
        <begin position="1"/>
        <end position="137"/>
    </location>
</feature>
<dbReference type="EMBL" id="JACSPW010000030">
    <property type="protein sequence ID" value="MBD8035013.1"/>
    <property type="molecule type" value="Genomic_DNA"/>
</dbReference>
<evidence type="ECO:0000256" key="1">
    <source>
        <dbReference type="ARBA" id="ARBA00008791"/>
    </source>
</evidence>
<sequence length="137" mass="15066">MYKHILLAIDGSENSLRAAKDAIGIATEETLIELISSISTEAISNEPLHMGTLAQTDEQYIQKLSREIDYVKSNHTHLKLTIVHGPAGRMISNYANYHNVDLVVIGCRGLNSMQEMVFGSVSTYVSKNANCSTLLVK</sequence>
<dbReference type="CDD" id="cd00293">
    <property type="entry name" value="USP-like"/>
    <property type="match status" value="1"/>
</dbReference>
<protein>
    <submittedName>
        <fullName evidence="3">Universal stress protein</fullName>
    </submittedName>
</protein>
<evidence type="ECO:0000313" key="4">
    <source>
        <dbReference type="Proteomes" id="UP000600565"/>
    </source>
</evidence>
<gene>
    <name evidence="3" type="ORF">H9632_18295</name>
</gene>
<dbReference type="PRINTS" id="PR01438">
    <property type="entry name" value="UNVRSLSTRESS"/>
</dbReference>
<dbReference type="PANTHER" id="PTHR46268:SF6">
    <property type="entry name" value="UNIVERSAL STRESS PROTEIN UP12"/>
    <property type="match status" value="1"/>
</dbReference>
<dbReference type="InterPro" id="IPR014729">
    <property type="entry name" value="Rossmann-like_a/b/a_fold"/>
</dbReference>
<dbReference type="Proteomes" id="UP000600565">
    <property type="component" value="Unassembled WGS sequence"/>
</dbReference>
<comment type="caution">
    <text evidence="3">The sequence shown here is derived from an EMBL/GenBank/DDBJ whole genome shotgun (WGS) entry which is preliminary data.</text>
</comment>
<dbReference type="InterPro" id="IPR006016">
    <property type="entry name" value="UspA"/>
</dbReference>
<evidence type="ECO:0000313" key="3">
    <source>
        <dbReference type="EMBL" id="MBD8035013.1"/>
    </source>
</evidence>
<keyword evidence="4" id="KW-1185">Reference proteome</keyword>
<dbReference type="SUPFAM" id="SSF52402">
    <property type="entry name" value="Adenine nucleotide alpha hydrolases-like"/>
    <property type="match status" value="1"/>
</dbReference>
<dbReference type="PANTHER" id="PTHR46268">
    <property type="entry name" value="STRESS RESPONSE PROTEIN NHAX"/>
    <property type="match status" value="1"/>
</dbReference>
<evidence type="ECO:0000259" key="2">
    <source>
        <dbReference type="Pfam" id="PF00582"/>
    </source>
</evidence>
<proteinExistence type="inferred from homology"/>
<accession>A0ABR8XST8</accession>
<dbReference type="InterPro" id="IPR006015">
    <property type="entry name" value="Universal_stress_UspA"/>
</dbReference>
<name>A0ABR8XST8_9BACL</name>
<organism evidence="3 4">
    <name type="scientific">Solibacillus merdavium</name>
    <dbReference type="NCBI Taxonomy" id="2762218"/>
    <lineage>
        <taxon>Bacteria</taxon>
        <taxon>Bacillati</taxon>
        <taxon>Bacillota</taxon>
        <taxon>Bacilli</taxon>
        <taxon>Bacillales</taxon>
        <taxon>Caryophanaceae</taxon>
        <taxon>Solibacillus</taxon>
    </lineage>
</organism>
<comment type="similarity">
    <text evidence="1">Belongs to the universal stress protein A family.</text>
</comment>
<dbReference type="RefSeq" id="WP_191705491.1">
    <property type="nucleotide sequence ID" value="NZ_JACSPW010000030.1"/>
</dbReference>
<dbReference type="Gene3D" id="3.40.50.620">
    <property type="entry name" value="HUPs"/>
    <property type="match status" value="1"/>
</dbReference>